<dbReference type="SUPFAM" id="SSF57997">
    <property type="entry name" value="Tropomyosin"/>
    <property type="match status" value="1"/>
</dbReference>
<dbReference type="PANTHER" id="PTHR45615">
    <property type="entry name" value="MYOSIN HEAVY CHAIN, NON-MUSCLE"/>
    <property type="match status" value="1"/>
</dbReference>
<evidence type="ECO:0000313" key="4">
    <source>
        <dbReference type="EMBL" id="TLF37386.1"/>
    </source>
</evidence>
<keyword evidence="1" id="KW-0175">Coiled coil</keyword>
<sequence length="747" mass="78960">MGKQRRFWASMEDQTHKVTLVHSKHHGWLAVGLTVFAMGTAGTGLLGQSHVVHASDQQPSQSNSQANNGRIWKLRPVSQIEAQLKASDKTVYDIQWGDTLSTISEAMNNSGLTTSVERLAAINHIANIDLIYAGAKLTLQGSGANATVTTQNAAGTNQTFNLNPAKPAIASPAQQAETKHTVVGGSNGSAPSGYTNLSGSGQSGQDITPSGSGANGQTPTDDAAAQKALEEAAAAKAKAEAEKAAAEKAKAEAEAKLTALLNEENAQTLTQLQSKRTAAQTAVDTAKAKVTATQSKLQEAQAVAKQAQTAFDQANAAVNAKQTEVDQATSAVKDLTGQITSLQAQLNTMAGQVKNDSTAQAQVVDVKAKLAVAQGKITVYEGQLADANSALSQAKQAAGLANQKLGTANQNLTAVDNEAKAAQSEFDQAQTTLQSLPETVTSSNSQAAATVKHHLADLNAKLDQLNQTIANLTTQIAAWQDQLSLAKTNTDDANADIKTANEHTEKVDATDHNGTLTTVQQTVADAKKTLPTIHIPHNTDKNVTINQDENGQVLTNLDGYKLIKPGTPVKSVQSLANGDTVTTYTTTNIYHKIAHTTVNKTVNVDESGNILTNVDGYTRVSISRRVAADTDPTTGDVTTTNTTTIVWKKNETPHFIHNIMVNVDETGKVLTNTDNYEFVNVSAKDSETTDPKSGQVTTTYTITTVWQKNTTPGMTITNSTVNKDDEGHVLASTEGYRFVRFSTSSQP</sequence>
<feature type="coiled-coil region" evidence="1">
    <location>
        <begin position="405"/>
        <end position="489"/>
    </location>
</feature>
<dbReference type="InterPro" id="IPR036779">
    <property type="entry name" value="LysM_dom_sf"/>
</dbReference>
<dbReference type="Pfam" id="PF01476">
    <property type="entry name" value="LysM"/>
    <property type="match status" value="1"/>
</dbReference>
<reference evidence="4 5" key="1">
    <citation type="submission" date="2019-05" db="EMBL/GenBank/DDBJ databases">
        <title>Genome-based reclassification of Lactobacillus casei as Lactobacillus casei subsp. casei. subsp.nov., description of Lactobacillus casei subsp. zeae subsp. nov., and emended description of Lactobacillus casei.</title>
        <authorList>
            <person name="Huang C.-H."/>
        </authorList>
    </citation>
    <scope>NUCLEOTIDE SEQUENCE [LARGE SCALE GENOMIC DNA]</scope>
    <source>
        <strain evidence="4 5">CRBIP24.44</strain>
    </source>
</reference>
<feature type="compositionally biased region" description="Polar residues" evidence="2">
    <location>
        <begin position="188"/>
        <end position="220"/>
    </location>
</feature>
<dbReference type="PROSITE" id="PS51782">
    <property type="entry name" value="LYSM"/>
    <property type="match status" value="1"/>
</dbReference>
<dbReference type="AlphaFoldDB" id="A0A5R8LJH9"/>
<feature type="domain" description="LysM" evidence="3">
    <location>
        <begin position="90"/>
        <end position="139"/>
    </location>
</feature>
<evidence type="ECO:0000313" key="5">
    <source>
        <dbReference type="Proteomes" id="UP000309885"/>
    </source>
</evidence>
<gene>
    <name evidence="4" type="ORF">FEI15_13100</name>
</gene>
<dbReference type="Gene3D" id="1.10.287.1490">
    <property type="match status" value="2"/>
</dbReference>
<protein>
    <submittedName>
        <fullName evidence="4">LysM peptidoglycan-binding domain-containing protein</fullName>
    </submittedName>
</protein>
<evidence type="ECO:0000256" key="1">
    <source>
        <dbReference type="SAM" id="Coils"/>
    </source>
</evidence>
<dbReference type="PANTHER" id="PTHR45615:SF80">
    <property type="entry name" value="GRIP DOMAIN-CONTAINING PROTEIN"/>
    <property type="match status" value="1"/>
</dbReference>
<dbReference type="EMBL" id="VBWO01000015">
    <property type="protein sequence ID" value="TLF37386.1"/>
    <property type="molecule type" value="Genomic_DNA"/>
</dbReference>
<name>A0A5R8LJH9_LACZE</name>
<dbReference type="Gene3D" id="3.10.350.10">
    <property type="entry name" value="LysM domain"/>
    <property type="match status" value="1"/>
</dbReference>
<evidence type="ECO:0000256" key="2">
    <source>
        <dbReference type="SAM" id="MobiDB-lite"/>
    </source>
</evidence>
<feature type="region of interest" description="Disordered" evidence="2">
    <location>
        <begin position="171"/>
        <end position="225"/>
    </location>
</feature>
<evidence type="ECO:0000259" key="3">
    <source>
        <dbReference type="PROSITE" id="PS51782"/>
    </source>
</evidence>
<proteinExistence type="predicted"/>
<dbReference type="Proteomes" id="UP000309885">
    <property type="component" value="Unassembled WGS sequence"/>
</dbReference>
<dbReference type="InterPro" id="IPR018392">
    <property type="entry name" value="LysM"/>
</dbReference>
<comment type="caution">
    <text evidence="4">The sequence shown here is derived from an EMBL/GenBank/DDBJ whole genome shotgun (WGS) entry which is preliminary data.</text>
</comment>
<accession>A0A5R8LJH9</accession>
<organism evidence="4 5">
    <name type="scientific">Lacticaseibacillus zeae</name>
    <name type="common">Lactobacillus zeae</name>
    <dbReference type="NCBI Taxonomy" id="57037"/>
    <lineage>
        <taxon>Bacteria</taxon>
        <taxon>Bacillati</taxon>
        <taxon>Bacillota</taxon>
        <taxon>Bacilli</taxon>
        <taxon>Lactobacillales</taxon>
        <taxon>Lactobacillaceae</taxon>
        <taxon>Lacticaseibacillus</taxon>
    </lineage>
</organism>